<keyword evidence="3" id="KW-1185">Reference proteome</keyword>
<proteinExistence type="predicted"/>
<evidence type="ECO:0000256" key="1">
    <source>
        <dbReference type="SAM" id="MobiDB-lite"/>
    </source>
</evidence>
<sequence length="240" mass="24993">MPGTDVPIGPNVVVVIGFNSRIAVEITAMTSSVVDFELDVVVGDEGVEVRWSSAMVNPDNGWSLSSASDSPSWREPGMSTLVMQCGMAAVGVTRSHPFTSPLSIPTTSSTAFLSVSTSSRAAAPPGLASAGPLPRRVVRGSSFSSVGLGDPPSSAKVNGALRRRAPAVSDGQTSRSAVPRHAPLSLPRRVRAPPLACSVQMASSCCFTPVHSRSKSIDELMLALIQNDRNKVLSGLILDD</sequence>
<organism evidence="2 3">
    <name type="scientific">Linum trigynum</name>
    <dbReference type="NCBI Taxonomy" id="586398"/>
    <lineage>
        <taxon>Eukaryota</taxon>
        <taxon>Viridiplantae</taxon>
        <taxon>Streptophyta</taxon>
        <taxon>Embryophyta</taxon>
        <taxon>Tracheophyta</taxon>
        <taxon>Spermatophyta</taxon>
        <taxon>Magnoliopsida</taxon>
        <taxon>eudicotyledons</taxon>
        <taxon>Gunneridae</taxon>
        <taxon>Pentapetalae</taxon>
        <taxon>rosids</taxon>
        <taxon>fabids</taxon>
        <taxon>Malpighiales</taxon>
        <taxon>Linaceae</taxon>
        <taxon>Linum</taxon>
    </lineage>
</organism>
<name>A0AAV2FXY3_9ROSI</name>
<accession>A0AAV2FXY3</accession>
<feature type="region of interest" description="Disordered" evidence="1">
    <location>
        <begin position="165"/>
        <end position="185"/>
    </location>
</feature>
<dbReference type="AlphaFoldDB" id="A0AAV2FXY3"/>
<protein>
    <submittedName>
        <fullName evidence="2">Uncharacterized protein</fullName>
    </submittedName>
</protein>
<gene>
    <name evidence="2" type="ORF">LTRI10_LOCUS42868</name>
</gene>
<dbReference type="Proteomes" id="UP001497516">
    <property type="component" value="Chromosome 7"/>
</dbReference>
<evidence type="ECO:0000313" key="2">
    <source>
        <dbReference type="EMBL" id="CAL1402902.1"/>
    </source>
</evidence>
<dbReference type="EMBL" id="OZ034820">
    <property type="protein sequence ID" value="CAL1402902.1"/>
    <property type="molecule type" value="Genomic_DNA"/>
</dbReference>
<reference evidence="2 3" key="1">
    <citation type="submission" date="2024-04" db="EMBL/GenBank/DDBJ databases">
        <authorList>
            <person name="Fracassetti M."/>
        </authorList>
    </citation>
    <scope>NUCLEOTIDE SEQUENCE [LARGE SCALE GENOMIC DNA]</scope>
</reference>
<evidence type="ECO:0000313" key="3">
    <source>
        <dbReference type="Proteomes" id="UP001497516"/>
    </source>
</evidence>